<dbReference type="SUPFAM" id="SSF53448">
    <property type="entry name" value="Nucleotide-diphospho-sugar transferases"/>
    <property type="match status" value="1"/>
</dbReference>
<dbReference type="EMBL" id="MN739543">
    <property type="protein sequence ID" value="QHT12329.1"/>
    <property type="molecule type" value="Genomic_DNA"/>
</dbReference>
<evidence type="ECO:0000313" key="1">
    <source>
        <dbReference type="EMBL" id="QHT12329.1"/>
    </source>
</evidence>
<dbReference type="AlphaFoldDB" id="A0A6C0D8Q5"/>
<name>A0A6C0D8Q5_9ZZZZ</name>
<dbReference type="InterPro" id="IPR029044">
    <property type="entry name" value="Nucleotide-diphossugar_trans"/>
</dbReference>
<organism evidence="1">
    <name type="scientific">viral metagenome</name>
    <dbReference type="NCBI Taxonomy" id="1070528"/>
    <lineage>
        <taxon>unclassified sequences</taxon>
        <taxon>metagenomes</taxon>
        <taxon>organismal metagenomes</taxon>
    </lineage>
</organism>
<protein>
    <submittedName>
        <fullName evidence="1">Uncharacterized protein</fullName>
    </submittedName>
</protein>
<accession>A0A6C0D8Q5</accession>
<proteinExistence type="predicted"/>
<reference evidence="1" key="1">
    <citation type="journal article" date="2020" name="Nature">
        <title>Giant virus diversity and host interactions through global metagenomics.</title>
        <authorList>
            <person name="Schulz F."/>
            <person name="Roux S."/>
            <person name="Paez-Espino D."/>
            <person name="Jungbluth S."/>
            <person name="Walsh D.A."/>
            <person name="Denef V.J."/>
            <person name="McMahon K.D."/>
            <person name="Konstantinidis K.T."/>
            <person name="Eloe-Fadrosh E.A."/>
            <person name="Kyrpides N.C."/>
            <person name="Woyke T."/>
        </authorList>
    </citation>
    <scope>NUCLEOTIDE SEQUENCE</scope>
    <source>
        <strain evidence="1">GVMAG-M-3300023174-129</strain>
    </source>
</reference>
<sequence length="278" mass="32756">MYAYALATLANKNAIDDLKVFFFSLQLWNDTLPNVYIFCDSDVEEYLKTKPYKGNLQYKNVLNHYNGLNRKKMELLPGKEFKTLFHDFVVEKTHLMDWVFESEKSVLFCDADICFMAPLQTINTDYKLGVSRHNIRTYDEQQYGMYNAGFLYASDKTIPSLWREVSKTSHFFEQACIEDLVKEFCESYFVFPNTINYGWWRLLQGKESIQILKSKWSIKREQNCSGICIEGEPLLSIHTHFKTNDMSTILFNDFVKGFLEKLKSVEKTKKLLQFLKQL</sequence>